<sequence>MAFDFDHAVTAPFRMQPGLRKWEGNATQLTPNRPGARHLREKLAILMTWPERALQQVDGFDATPALDALAAQAAQEHPAAFQIVHGHTWQATWLGWAVTPAGEVRDIGSTLPEVGACLAALPVEWRRAGLLVLAFAEDFAIIDGANATLPWLAVCLPSHWAPQDKIGRHFAQVHAPVADNAVLIKAGEHLMRLACGAQRWERFVWNLTRHPRLNNHPATLDPSPWPAEADANALAALTWFRTEQQTFIPLPERQQAVFTIRVDTQPLPEAITTAAQARALAEAVATMSEAVLDYRDMADARGRLLDWLNARASL</sequence>
<organism evidence="1 2">
    <name type="scientific">Ideonella margarita</name>
    <dbReference type="NCBI Taxonomy" id="2984191"/>
    <lineage>
        <taxon>Bacteria</taxon>
        <taxon>Pseudomonadati</taxon>
        <taxon>Pseudomonadota</taxon>
        <taxon>Betaproteobacteria</taxon>
        <taxon>Burkholderiales</taxon>
        <taxon>Sphaerotilaceae</taxon>
        <taxon>Ideonella</taxon>
    </lineage>
</organism>
<dbReference type="Proteomes" id="UP001379945">
    <property type="component" value="Unassembled WGS sequence"/>
</dbReference>
<dbReference type="RefSeq" id="WP_341398081.1">
    <property type="nucleotide sequence ID" value="NZ_JBBUTI010000004.1"/>
</dbReference>
<protein>
    <submittedName>
        <fullName evidence="1">Heme-dependent oxidative N-demethylase subunit alpha family protein</fullName>
    </submittedName>
</protein>
<gene>
    <name evidence="1" type="ORF">AACH00_05480</name>
</gene>
<evidence type="ECO:0000313" key="1">
    <source>
        <dbReference type="EMBL" id="MEK8045796.1"/>
    </source>
</evidence>
<evidence type="ECO:0000313" key="2">
    <source>
        <dbReference type="Proteomes" id="UP001379945"/>
    </source>
</evidence>
<dbReference type="InterPro" id="IPR021848">
    <property type="entry name" value="HODM_asu-like"/>
</dbReference>
<dbReference type="EMBL" id="JBBUTI010000004">
    <property type="protein sequence ID" value="MEK8045796.1"/>
    <property type="molecule type" value="Genomic_DNA"/>
</dbReference>
<comment type="caution">
    <text evidence="1">The sequence shown here is derived from an EMBL/GenBank/DDBJ whole genome shotgun (WGS) entry which is preliminary data.</text>
</comment>
<reference evidence="1 2" key="1">
    <citation type="submission" date="2024-04" db="EMBL/GenBank/DDBJ databases">
        <title>Novel species of the genus Ideonella isolated from streams.</title>
        <authorList>
            <person name="Lu H."/>
        </authorList>
    </citation>
    <scope>NUCLEOTIDE SEQUENCE [LARGE SCALE GENOMIC DNA]</scope>
    <source>
        <strain evidence="1 2">LYT19W</strain>
    </source>
</reference>
<proteinExistence type="predicted"/>
<keyword evidence="2" id="KW-1185">Reference proteome</keyword>
<accession>A0ABU9C4F6</accession>
<name>A0ABU9C4F6_9BURK</name>
<dbReference type="Pfam" id="PF11927">
    <property type="entry name" value="HODM_asu-like"/>
    <property type="match status" value="1"/>
</dbReference>